<dbReference type="Proteomes" id="UP000034531">
    <property type="component" value="Unassembled WGS sequence"/>
</dbReference>
<evidence type="ECO:0000313" key="2">
    <source>
        <dbReference type="Proteomes" id="UP000034531"/>
    </source>
</evidence>
<reference evidence="1 2" key="1">
    <citation type="journal article" date="2015" name="Nature">
        <title>rRNA introns, odd ribosomes, and small enigmatic genomes across a large radiation of phyla.</title>
        <authorList>
            <person name="Brown C.T."/>
            <person name="Hug L.A."/>
            <person name="Thomas B.C."/>
            <person name="Sharon I."/>
            <person name="Castelle C.J."/>
            <person name="Singh A."/>
            <person name="Wilkins M.J."/>
            <person name="Williams K.H."/>
            <person name="Banfield J.F."/>
        </authorList>
    </citation>
    <scope>NUCLEOTIDE SEQUENCE [LARGE SCALE GENOMIC DNA]</scope>
</reference>
<evidence type="ECO:0000313" key="1">
    <source>
        <dbReference type="EMBL" id="KKR49696.1"/>
    </source>
</evidence>
<proteinExistence type="predicted"/>
<name>A0A0G0RIM4_9BACT</name>
<accession>A0A0G0RIM4</accession>
<protein>
    <submittedName>
        <fullName evidence="1">Uncharacterized protein</fullName>
    </submittedName>
</protein>
<gene>
    <name evidence="1" type="ORF">UT84_C0021G0002</name>
</gene>
<organism evidence="1 2">
    <name type="scientific">Candidatus Curtissbacteria bacterium GW2011_GWA1_40_16</name>
    <dbReference type="NCBI Taxonomy" id="1618405"/>
    <lineage>
        <taxon>Bacteria</taxon>
        <taxon>Candidatus Curtissiibacteriota</taxon>
    </lineage>
</organism>
<sequence length="199" mass="22327">MTRYAAQITVDQFKNGAEQIDSNFDSEPEIDDLYFLQNPIKTKLSKEEILEIFHRDQKALKVEEHRALLFACGPLIDDYIKDPSNSHRRALLNFADEYIFNPEARGELLIRTQNPDSMPLYLAQLAARPVRYVVTGCGAQGDILSMTTNLFYSVADFGSFTQRERADTSDFPCPRCGHMITYGAGIRECPGCGLSATCG</sequence>
<comment type="caution">
    <text evidence="1">The sequence shown here is derived from an EMBL/GenBank/DDBJ whole genome shotgun (WGS) entry which is preliminary data.</text>
</comment>
<dbReference type="EMBL" id="LBYI01000021">
    <property type="protein sequence ID" value="KKR49696.1"/>
    <property type="molecule type" value="Genomic_DNA"/>
</dbReference>
<dbReference type="AlphaFoldDB" id="A0A0G0RIM4"/>